<organism evidence="3 4">
    <name type="scientific">Malus baccata</name>
    <name type="common">Siberian crab apple</name>
    <name type="synonym">Pyrus baccata</name>
    <dbReference type="NCBI Taxonomy" id="106549"/>
    <lineage>
        <taxon>Eukaryota</taxon>
        <taxon>Viridiplantae</taxon>
        <taxon>Streptophyta</taxon>
        <taxon>Embryophyta</taxon>
        <taxon>Tracheophyta</taxon>
        <taxon>Spermatophyta</taxon>
        <taxon>Magnoliopsida</taxon>
        <taxon>eudicotyledons</taxon>
        <taxon>Gunneridae</taxon>
        <taxon>Pentapetalae</taxon>
        <taxon>rosids</taxon>
        <taxon>fabids</taxon>
        <taxon>Rosales</taxon>
        <taxon>Rosaceae</taxon>
        <taxon>Amygdaloideae</taxon>
        <taxon>Maleae</taxon>
        <taxon>Malus</taxon>
    </lineage>
</organism>
<dbReference type="Proteomes" id="UP000315295">
    <property type="component" value="Unassembled WGS sequence"/>
</dbReference>
<dbReference type="STRING" id="106549.A0A540N6M9"/>
<dbReference type="InterPro" id="IPR044161">
    <property type="entry name" value="SPS"/>
</dbReference>
<dbReference type="EMBL" id="VIEB01000100">
    <property type="protein sequence ID" value="TQE06659.1"/>
    <property type="molecule type" value="Genomic_DNA"/>
</dbReference>
<evidence type="ECO:0000313" key="4">
    <source>
        <dbReference type="Proteomes" id="UP000315295"/>
    </source>
</evidence>
<evidence type="ECO:0000313" key="3">
    <source>
        <dbReference type="EMBL" id="TQE06659.1"/>
    </source>
</evidence>
<keyword evidence="2" id="KW-0808">Transferase</keyword>
<keyword evidence="4" id="KW-1185">Reference proteome</keyword>
<sequence>SIPQDLNLGLGATLDVGSSLNDAKSSLILRECSDFSPTRYFVEEVITCYDETNLHRSWVRAEATARSPEKMNTRLENMCWRIWILMWAWSLGGI</sequence>
<reference evidence="3 4" key="1">
    <citation type="journal article" date="2019" name="G3 (Bethesda)">
        <title>Sequencing of a Wild Apple (Malus baccata) Genome Unravels the Differences Between Cultivated and Wild Apple Species Regarding Disease Resistance and Cold Tolerance.</title>
        <authorList>
            <person name="Chen X."/>
        </authorList>
    </citation>
    <scope>NUCLEOTIDE SEQUENCE [LARGE SCALE GENOMIC DNA]</scope>
    <source>
        <strain evidence="4">cv. Shandingzi</strain>
        <tissue evidence="3">Leaves</tissue>
    </source>
</reference>
<dbReference type="PANTHER" id="PTHR46039">
    <property type="entry name" value="SUCROSE-PHOSPHATE SYNTHASE 3-RELATED"/>
    <property type="match status" value="1"/>
</dbReference>
<evidence type="ECO:0000256" key="2">
    <source>
        <dbReference type="ARBA" id="ARBA00022679"/>
    </source>
</evidence>
<dbReference type="AlphaFoldDB" id="A0A540N6M9"/>
<dbReference type="GO" id="GO:0016757">
    <property type="term" value="F:glycosyltransferase activity"/>
    <property type="evidence" value="ECO:0007669"/>
    <property type="project" value="UniProtKB-KW"/>
</dbReference>
<proteinExistence type="predicted"/>
<accession>A0A540N6M9</accession>
<protein>
    <submittedName>
        <fullName evidence="3">Uncharacterized protein</fullName>
    </submittedName>
</protein>
<evidence type="ECO:0000256" key="1">
    <source>
        <dbReference type="ARBA" id="ARBA00022676"/>
    </source>
</evidence>
<name>A0A540N6M9_MALBA</name>
<comment type="caution">
    <text evidence="3">The sequence shown here is derived from an EMBL/GenBank/DDBJ whole genome shotgun (WGS) entry which is preliminary data.</text>
</comment>
<keyword evidence="1" id="KW-0328">Glycosyltransferase</keyword>
<gene>
    <name evidence="3" type="ORF">C1H46_007725</name>
</gene>
<dbReference type="PANTHER" id="PTHR46039:SF2">
    <property type="entry name" value="SUCROSE-PHOSPHATE SYNTHASE 1"/>
    <property type="match status" value="1"/>
</dbReference>
<feature type="non-terminal residue" evidence="3">
    <location>
        <position position="1"/>
    </location>
</feature>